<reference evidence="8" key="3">
    <citation type="journal article" date="2017" name="Nature">
        <title>Genome sequence of the progenitor of the wheat D genome Aegilops tauschii.</title>
        <authorList>
            <person name="Luo M.C."/>
            <person name="Gu Y.Q."/>
            <person name="Puiu D."/>
            <person name="Wang H."/>
            <person name="Twardziok S.O."/>
            <person name="Deal K.R."/>
            <person name="Huo N."/>
            <person name="Zhu T."/>
            <person name="Wang L."/>
            <person name="Wang Y."/>
            <person name="McGuire P.E."/>
            <person name="Liu S."/>
            <person name="Long H."/>
            <person name="Ramasamy R.K."/>
            <person name="Rodriguez J.C."/>
            <person name="Van S.L."/>
            <person name="Yuan L."/>
            <person name="Wang Z."/>
            <person name="Xia Z."/>
            <person name="Xiao L."/>
            <person name="Anderson O.D."/>
            <person name="Ouyang S."/>
            <person name="Liang Y."/>
            <person name="Zimin A.V."/>
            <person name="Pertea G."/>
            <person name="Qi P."/>
            <person name="Bennetzen J.L."/>
            <person name="Dai X."/>
            <person name="Dawson M.W."/>
            <person name="Muller H.G."/>
            <person name="Kugler K."/>
            <person name="Rivarola-Duarte L."/>
            <person name="Spannagl M."/>
            <person name="Mayer K.F.X."/>
            <person name="Lu F.H."/>
            <person name="Bevan M.W."/>
            <person name="Leroy P."/>
            <person name="Li P."/>
            <person name="You F.M."/>
            <person name="Sun Q."/>
            <person name="Liu Z."/>
            <person name="Lyons E."/>
            <person name="Wicker T."/>
            <person name="Salzberg S.L."/>
            <person name="Devos K.M."/>
            <person name="Dvorak J."/>
        </authorList>
    </citation>
    <scope>NUCLEOTIDE SEQUENCE [LARGE SCALE GENOMIC DNA]</scope>
    <source>
        <strain evidence="8">cv. AL8/78</strain>
    </source>
</reference>
<evidence type="ECO:0000256" key="6">
    <source>
        <dbReference type="RuleBase" id="RU367018"/>
    </source>
</evidence>
<dbReference type="Gramene" id="AET6Gv20506000.5">
    <property type="protein sequence ID" value="AET6Gv20506000.5"/>
    <property type="gene ID" value="AET6Gv20506000"/>
</dbReference>
<dbReference type="EnsemblPlants" id="AET6Gv20506000.4">
    <property type="protein sequence ID" value="AET6Gv20506000.4"/>
    <property type="gene ID" value="AET6Gv20506000"/>
</dbReference>
<evidence type="ECO:0000256" key="4">
    <source>
        <dbReference type="ARBA" id="ARBA00022833"/>
    </source>
</evidence>
<dbReference type="Gramene" id="AET6Gv20506000.11">
    <property type="protein sequence ID" value="AET6Gv20506000.11"/>
    <property type="gene ID" value="AET6Gv20506000"/>
</dbReference>
<keyword evidence="3 5" id="KW-0863">Zinc-finger</keyword>
<comment type="function">
    <text evidence="6">Putative transcription activator involved in regulating light control of development.</text>
</comment>
<evidence type="ECO:0000313" key="8">
    <source>
        <dbReference type="EnsemblPlants" id="AET6Gv20506000.2"/>
    </source>
</evidence>
<organism evidence="8 9">
    <name type="scientific">Aegilops tauschii subsp. strangulata</name>
    <name type="common">Goatgrass</name>
    <dbReference type="NCBI Taxonomy" id="200361"/>
    <lineage>
        <taxon>Eukaryota</taxon>
        <taxon>Viridiplantae</taxon>
        <taxon>Streptophyta</taxon>
        <taxon>Embryophyta</taxon>
        <taxon>Tracheophyta</taxon>
        <taxon>Spermatophyta</taxon>
        <taxon>Magnoliopsida</taxon>
        <taxon>Liliopsida</taxon>
        <taxon>Poales</taxon>
        <taxon>Poaceae</taxon>
        <taxon>BOP clade</taxon>
        <taxon>Pooideae</taxon>
        <taxon>Triticodae</taxon>
        <taxon>Triticeae</taxon>
        <taxon>Triticinae</taxon>
        <taxon>Aegilops</taxon>
    </lineage>
</organism>
<proteinExistence type="inferred from homology"/>
<name>A0A453NVK3_AEGTS</name>
<dbReference type="EnsemblPlants" id="AET6Gv20506000.2">
    <property type="protein sequence ID" value="AET6Gv20506000.2"/>
    <property type="gene ID" value="AET6Gv20506000"/>
</dbReference>
<protein>
    <recommendedName>
        <fullName evidence="6">Protein FAR1-RELATED SEQUENCE</fullName>
    </recommendedName>
</protein>
<dbReference type="SMART" id="SM00575">
    <property type="entry name" value="ZnF_PMZ"/>
    <property type="match status" value="1"/>
</dbReference>
<dbReference type="Pfam" id="PF10551">
    <property type="entry name" value="MULE"/>
    <property type="match status" value="1"/>
</dbReference>
<dbReference type="EnsemblPlants" id="AET6Gv20506000.11">
    <property type="protein sequence ID" value="AET6Gv20506000.11"/>
    <property type="gene ID" value="AET6Gv20506000"/>
</dbReference>
<comment type="subcellular location">
    <subcellularLocation>
        <location evidence="6">Nucleus</location>
    </subcellularLocation>
</comment>
<accession>A0A453NVK3</accession>
<evidence type="ECO:0000259" key="7">
    <source>
        <dbReference type="PROSITE" id="PS50966"/>
    </source>
</evidence>
<dbReference type="EnsemblPlants" id="AET6Gv20506000.7">
    <property type="protein sequence ID" value="AET6Gv20506000.7"/>
    <property type="gene ID" value="AET6Gv20506000"/>
</dbReference>
<evidence type="ECO:0000256" key="5">
    <source>
        <dbReference type="PROSITE-ProRule" id="PRU00325"/>
    </source>
</evidence>
<dbReference type="InterPro" id="IPR031052">
    <property type="entry name" value="FHY3/FAR1"/>
</dbReference>
<dbReference type="EnsemblPlants" id="AET6Gv20506000.5">
    <property type="protein sequence ID" value="AET6Gv20506000.5"/>
    <property type="gene ID" value="AET6Gv20506000"/>
</dbReference>
<dbReference type="AlphaFoldDB" id="A0A453NVK3"/>
<dbReference type="Gramene" id="AET6Gv20506000.12">
    <property type="protein sequence ID" value="AET6Gv20506000.12"/>
    <property type="gene ID" value="AET6Gv20506000"/>
</dbReference>
<sequence length="522" mass="59720">MPFAPVVGVDNYGKTVLFGAALLKDEKEDTFRWLFRAFLRSTGGLHPETIITDQDVAMRNAIRAVMLHSTHRFCNWHIQRKMKQKLVTFFAARGTLHAELRSLIRNSFTPEEFESGWHALLEKHDAQDETHLKRLFEIRDEWVPAYYMDKFFPFTSSTGRSESTNSLFKGYVLRKDSIATFFNQYQIVQEKKHSDLDRLREKSELREQRYWSYDPMEREAAKIYTPPIYAKFVEEMKKTTAYRVEVVAAAGETRTFLVTRRGKYQDAEFSKRIYTVSISPDDVYRCSCSKFSRDGMHCCHVLAVARHIGLSSLPESFINPRWTVAAGHVLAMMTDGNVGQNGQRTHLTVRHSIVMSQVSDALSNECTDDRSYDLFVEGIGEAINKVRLDKRLRQEQQLSGGKRRCIDDPQQLNVDARQEGDGDLHIPTQVHQNIVSTIGASSMGGVEVHQTFGLRDPPLSRTKGFKLGDRPKTMYEKASDKLKKQKAARKCSKCRLPGHKKPQCPQNNPVMLKFSGLAVLIL</sequence>
<dbReference type="EnsemblPlants" id="AET6Gv20506000.12">
    <property type="protein sequence ID" value="AET6Gv20506000.12"/>
    <property type="gene ID" value="AET6Gv20506000"/>
</dbReference>
<dbReference type="Gramene" id="AET6Gv20506000.8">
    <property type="protein sequence ID" value="AET6Gv20506000.8"/>
    <property type="gene ID" value="AET6Gv20506000"/>
</dbReference>
<dbReference type="EnsemblPlants" id="AET6Gv20506000.6">
    <property type="protein sequence ID" value="AET6Gv20506000.6"/>
    <property type="gene ID" value="AET6Gv20506000"/>
</dbReference>
<evidence type="ECO:0000256" key="3">
    <source>
        <dbReference type="ARBA" id="ARBA00022771"/>
    </source>
</evidence>
<keyword evidence="9" id="KW-1185">Reference proteome</keyword>
<dbReference type="Proteomes" id="UP000015105">
    <property type="component" value="Chromosome 6D"/>
</dbReference>
<dbReference type="InterPro" id="IPR007527">
    <property type="entry name" value="Znf_SWIM"/>
</dbReference>
<reference evidence="9" key="1">
    <citation type="journal article" date="2014" name="Science">
        <title>Ancient hybridizations among the ancestral genomes of bread wheat.</title>
        <authorList>
            <consortium name="International Wheat Genome Sequencing Consortium,"/>
            <person name="Marcussen T."/>
            <person name="Sandve S.R."/>
            <person name="Heier L."/>
            <person name="Spannagl M."/>
            <person name="Pfeifer M."/>
            <person name="Jakobsen K.S."/>
            <person name="Wulff B.B."/>
            <person name="Steuernagel B."/>
            <person name="Mayer K.F."/>
            <person name="Olsen O.A."/>
        </authorList>
    </citation>
    <scope>NUCLEOTIDE SEQUENCE [LARGE SCALE GENOMIC DNA]</scope>
    <source>
        <strain evidence="9">cv. AL8/78</strain>
    </source>
</reference>
<dbReference type="EnsemblPlants" id="AET6Gv20506000.9">
    <property type="protein sequence ID" value="AET6Gv20506000.9"/>
    <property type="gene ID" value="AET6Gv20506000"/>
</dbReference>
<dbReference type="PANTHER" id="PTHR31669">
    <property type="entry name" value="PROTEIN FAR1-RELATED SEQUENCE 10-RELATED"/>
    <property type="match status" value="1"/>
</dbReference>
<reference evidence="9" key="2">
    <citation type="journal article" date="2017" name="Nat. Plants">
        <title>The Aegilops tauschii genome reveals multiple impacts of transposons.</title>
        <authorList>
            <person name="Zhao G."/>
            <person name="Zou C."/>
            <person name="Li K."/>
            <person name="Wang K."/>
            <person name="Li T."/>
            <person name="Gao L."/>
            <person name="Zhang X."/>
            <person name="Wang H."/>
            <person name="Yang Z."/>
            <person name="Liu X."/>
            <person name="Jiang W."/>
            <person name="Mao L."/>
            <person name="Kong X."/>
            <person name="Jiao Y."/>
            <person name="Jia J."/>
        </authorList>
    </citation>
    <scope>NUCLEOTIDE SEQUENCE [LARGE SCALE GENOMIC DNA]</scope>
    <source>
        <strain evidence="9">cv. AL8/78</strain>
    </source>
</reference>
<dbReference type="GO" id="GO:0005634">
    <property type="term" value="C:nucleus"/>
    <property type="evidence" value="ECO:0007669"/>
    <property type="project" value="UniProtKB-SubCell"/>
</dbReference>
<dbReference type="GO" id="GO:0008270">
    <property type="term" value="F:zinc ion binding"/>
    <property type="evidence" value="ECO:0007669"/>
    <property type="project" value="UniProtKB-UniRule"/>
</dbReference>
<dbReference type="Gramene" id="AET6Gv20506000.7">
    <property type="protein sequence ID" value="AET6Gv20506000.7"/>
    <property type="gene ID" value="AET6Gv20506000"/>
</dbReference>
<dbReference type="Gramene" id="AET6Gv20506000.4">
    <property type="protein sequence ID" value="AET6Gv20506000.4"/>
    <property type="gene ID" value="AET6Gv20506000"/>
</dbReference>
<dbReference type="PROSITE" id="PS50966">
    <property type="entry name" value="ZF_SWIM"/>
    <property type="match status" value="1"/>
</dbReference>
<dbReference type="EnsemblPlants" id="AET6Gv20506000.8">
    <property type="protein sequence ID" value="AET6Gv20506000.8"/>
    <property type="gene ID" value="AET6Gv20506000"/>
</dbReference>
<dbReference type="Gramene" id="AET6Gv20506000.14">
    <property type="protein sequence ID" value="AET6Gv20506000.14"/>
    <property type="gene ID" value="AET6Gv20506000"/>
</dbReference>
<dbReference type="Gramene" id="AET6Gv20506000.2">
    <property type="protein sequence ID" value="AET6Gv20506000.2"/>
    <property type="gene ID" value="AET6Gv20506000"/>
</dbReference>
<comment type="similarity">
    <text evidence="1 6">Belongs to the FHY3/FAR1 family.</text>
</comment>
<keyword evidence="6" id="KW-0539">Nucleus</keyword>
<dbReference type="InterPro" id="IPR006564">
    <property type="entry name" value="Znf_PMZ"/>
</dbReference>
<dbReference type="EnsemblPlants" id="AET6Gv20506000.3">
    <property type="protein sequence ID" value="AET6Gv20506000.3"/>
    <property type="gene ID" value="AET6Gv20506000"/>
</dbReference>
<evidence type="ECO:0000313" key="9">
    <source>
        <dbReference type="Proteomes" id="UP000015105"/>
    </source>
</evidence>
<dbReference type="STRING" id="200361.A0A453NVK3"/>
<dbReference type="InterPro" id="IPR018289">
    <property type="entry name" value="MULE_transposase_dom"/>
</dbReference>
<feature type="domain" description="SWIM-type" evidence="7">
    <location>
        <begin position="274"/>
        <end position="309"/>
    </location>
</feature>
<keyword evidence="2 6" id="KW-0479">Metal-binding</keyword>
<evidence type="ECO:0000256" key="2">
    <source>
        <dbReference type="ARBA" id="ARBA00022723"/>
    </source>
</evidence>
<keyword evidence="4 6" id="KW-0862">Zinc</keyword>
<dbReference type="EnsemblPlants" id="AET6Gv20506000.10">
    <property type="protein sequence ID" value="AET6Gv20506000.10"/>
    <property type="gene ID" value="AET6Gv20506000"/>
</dbReference>
<dbReference type="GO" id="GO:0006355">
    <property type="term" value="P:regulation of DNA-templated transcription"/>
    <property type="evidence" value="ECO:0007669"/>
    <property type="project" value="UniProtKB-UniRule"/>
</dbReference>
<dbReference type="PANTHER" id="PTHR31669:SF214">
    <property type="entry name" value="PROTEIN FAR1-RELATED SEQUENCE"/>
    <property type="match status" value="1"/>
</dbReference>
<reference evidence="8" key="5">
    <citation type="journal article" date="2021" name="G3 (Bethesda)">
        <title>Aegilops tauschii genome assembly Aet v5.0 features greater sequence contiguity and improved annotation.</title>
        <authorList>
            <person name="Wang L."/>
            <person name="Zhu T."/>
            <person name="Rodriguez J.C."/>
            <person name="Deal K.R."/>
            <person name="Dubcovsky J."/>
            <person name="McGuire P.E."/>
            <person name="Lux T."/>
            <person name="Spannagl M."/>
            <person name="Mayer K.F.X."/>
            <person name="Baldrich P."/>
            <person name="Meyers B.C."/>
            <person name="Huo N."/>
            <person name="Gu Y.Q."/>
            <person name="Zhou H."/>
            <person name="Devos K.M."/>
            <person name="Bennetzen J.L."/>
            <person name="Unver T."/>
            <person name="Budak H."/>
            <person name="Gulick P.J."/>
            <person name="Galiba G."/>
            <person name="Kalapos B."/>
            <person name="Nelson D.R."/>
            <person name="Li P."/>
            <person name="You F.M."/>
            <person name="Luo M.C."/>
            <person name="Dvorak J."/>
        </authorList>
    </citation>
    <scope>NUCLEOTIDE SEQUENCE [LARGE SCALE GENOMIC DNA]</scope>
    <source>
        <strain evidence="8">cv. AL8/78</strain>
    </source>
</reference>
<reference evidence="8" key="4">
    <citation type="submission" date="2019-03" db="UniProtKB">
        <authorList>
            <consortium name="EnsemblPlants"/>
        </authorList>
    </citation>
    <scope>IDENTIFICATION</scope>
</reference>
<dbReference type="Gramene" id="AET6Gv20506000.10">
    <property type="protein sequence ID" value="AET6Gv20506000.10"/>
    <property type="gene ID" value="AET6Gv20506000"/>
</dbReference>
<dbReference type="Gramene" id="AET6Gv20506000.9">
    <property type="protein sequence ID" value="AET6Gv20506000.9"/>
    <property type="gene ID" value="AET6Gv20506000"/>
</dbReference>
<evidence type="ECO:0000256" key="1">
    <source>
        <dbReference type="ARBA" id="ARBA00005889"/>
    </source>
</evidence>
<dbReference type="Pfam" id="PF04434">
    <property type="entry name" value="SWIM"/>
    <property type="match status" value="1"/>
</dbReference>
<dbReference type="EnsemblPlants" id="AET6Gv20506000.14">
    <property type="protein sequence ID" value="AET6Gv20506000.14"/>
    <property type="gene ID" value="AET6Gv20506000"/>
</dbReference>
<dbReference type="Gramene" id="AET6Gv20506000.3">
    <property type="protein sequence ID" value="AET6Gv20506000.3"/>
    <property type="gene ID" value="AET6Gv20506000"/>
</dbReference>
<dbReference type="Gramene" id="AET6Gv20506000.6">
    <property type="protein sequence ID" value="AET6Gv20506000.6"/>
    <property type="gene ID" value="AET6Gv20506000"/>
</dbReference>